<proteinExistence type="predicted"/>
<organism evidence="1 2">
    <name type="scientific">Pseudomonas koreensis</name>
    <dbReference type="NCBI Taxonomy" id="198620"/>
    <lineage>
        <taxon>Bacteria</taxon>
        <taxon>Pseudomonadati</taxon>
        <taxon>Pseudomonadota</taxon>
        <taxon>Gammaproteobacteria</taxon>
        <taxon>Pseudomonadales</taxon>
        <taxon>Pseudomonadaceae</taxon>
        <taxon>Pseudomonas</taxon>
    </lineage>
</organism>
<reference evidence="1" key="2">
    <citation type="journal article" date="2023" name="mSystems">
        <title>Charting the Lipopeptidome of Nonpathogenic Pseudomonas.</title>
        <authorList>
            <person name="Cesa-Luna C."/>
            <person name="Geudens N."/>
            <person name="Girard L."/>
            <person name="De Roo V."/>
            <person name="Maklad H.R."/>
            <person name="Martins J.C."/>
            <person name="Hofte M."/>
            <person name="De Mot R."/>
        </authorList>
    </citation>
    <scope>NUCLEOTIDE SEQUENCE</scope>
    <source>
        <strain evidence="1">B1M3-32</strain>
    </source>
</reference>
<gene>
    <name evidence="1" type="ORF">OC940_18930</name>
</gene>
<keyword evidence="2" id="KW-1185">Reference proteome</keyword>
<reference evidence="1" key="1">
    <citation type="submission" date="2022-09" db="EMBL/GenBank/DDBJ databases">
        <authorList>
            <person name="Cesa-Luna C."/>
            <person name="Girard L."/>
            <person name="Lood C."/>
            <person name="Hofte M."/>
            <person name="De Mot R."/>
        </authorList>
    </citation>
    <scope>NUCLEOTIDE SEQUENCE</scope>
    <source>
        <strain evidence="1">B1M3-32</strain>
    </source>
</reference>
<protein>
    <submittedName>
        <fullName evidence="1">Uncharacterized protein</fullName>
    </submittedName>
</protein>
<dbReference type="EMBL" id="JAOSKY010000012">
    <property type="protein sequence ID" value="MCU7249887.1"/>
    <property type="molecule type" value="Genomic_DNA"/>
</dbReference>
<dbReference type="Proteomes" id="UP001139955">
    <property type="component" value="Unassembled WGS sequence"/>
</dbReference>
<accession>A0A9X3B3Z1</accession>
<evidence type="ECO:0000313" key="2">
    <source>
        <dbReference type="Proteomes" id="UP001139955"/>
    </source>
</evidence>
<dbReference type="RefSeq" id="WP_301622749.1">
    <property type="nucleotide sequence ID" value="NZ_JAOSKY010000012.1"/>
</dbReference>
<sequence length="72" mass="7863">MSSNRAIAITSIKTTSYSKHGNFVAVRIVGKLLSHCSPDNSHILNPKTKRFKNSLLRSGMVYATAHGTRSFG</sequence>
<evidence type="ECO:0000313" key="1">
    <source>
        <dbReference type="EMBL" id="MCU7249887.1"/>
    </source>
</evidence>
<comment type="caution">
    <text evidence="1">The sequence shown here is derived from an EMBL/GenBank/DDBJ whole genome shotgun (WGS) entry which is preliminary data.</text>
</comment>
<dbReference type="AlphaFoldDB" id="A0A9X3B3Z1"/>
<name>A0A9X3B3Z1_9PSED</name>